<protein>
    <recommendedName>
        <fullName evidence="3">DUF5666 domain-containing protein</fullName>
    </recommendedName>
</protein>
<evidence type="ECO:0000256" key="1">
    <source>
        <dbReference type="SAM" id="SignalP"/>
    </source>
</evidence>
<dbReference type="AlphaFoldDB" id="A0A6J4N363"/>
<dbReference type="EMBL" id="CADCTV010001012">
    <property type="protein sequence ID" value="CAA9373678.1"/>
    <property type="molecule type" value="Genomic_DNA"/>
</dbReference>
<organism evidence="2">
    <name type="scientific">uncultured Gemmatimonadota bacterium</name>
    <dbReference type="NCBI Taxonomy" id="203437"/>
    <lineage>
        <taxon>Bacteria</taxon>
        <taxon>Pseudomonadati</taxon>
        <taxon>Gemmatimonadota</taxon>
        <taxon>environmental samples</taxon>
    </lineage>
</organism>
<evidence type="ECO:0008006" key="3">
    <source>
        <dbReference type="Google" id="ProtNLM"/>
    </source>
</evidence>
<reference evidence="2" key="1">
    <citation type="submission" date="2020-02" db="EMBL/GenBank/DDBJ databases">
        <authorList>
            <person name="Meier V. D."/>
        </authorList>
    </citation>
    <scope>NUCLEOTIDE SEQUENCE</scope>
    <source>
        <strain evidence="2">AVDCRST_MAG89</strain>
    </source>
</reference>
<proteinExistence type="predicted"/>
<keyword evidence="1" id="KW-0732">Signal</keyword>
<feature type="chain" id="PRO_5026659936" description="DUF5666 domain-containing protein" evidence="1">
    <location>
        <begin position="26"/>
        <end position="214"/>
    </location>
</feature>
<dbReference type="PROSITE" id="PS51257">
    <property type="entry name" value="PROKAR_LIPOPROTEIN"/>
    <property type="match status" value="1"/>
</dbReference>
<accession>A0A6J4N363</accession>
<feature type="signal peptide" evidence="1">
    <location>
        <begin position="1"/>
        <end position="25"/>
    </location>
</feature>
<sequence>MKARILGLRLAALAAMLSATGCAQAGAIGDILGGVLAPQGQQGQGQGGQVVGEVIGVDTRQQYIQIRTQNGQTGNVRFDQNTRVVYQQREYNVTALERGDVIALQVQQDQRGNAYTNYIQVQQSVQDRGGTSQGGTYNGGAGNVQRFSGTVGNIDTQRGTFELRTQNGAALVALPYGVSAQDSQRFRSLRNGQNVTLDGRFVAQGRIEFQRFIY</sequence>
<evidence type="ECO:0000313" key="2">
    <source>
        <dbReference type="EMBL" id="CAA9373678.1"/>
    </source>
</evidence>
<name>A0A6J4N363_9BACT</name>
<gene>
    <name evidence="2" type="ORF">AVDCRST_MAG89-4814</name>
</gene>